<keyword evidence="9" id="KW-1185">Reference proteome</keyword>
<dbReference type="InterPro" id="IPR018506">
    <property type="entry name" value="Cyt_B5_heme-BS"/>
</dbReference>
<evidence type="ECO:0000256" key="5">
    <source>
        <dbReference type="ARBA" id="ARBA00023004"/>
    </source>
</evidence>
<keyword evidence="2" id="KW-0349">Heme</keyword>
<dbReference type="Gene3D" id="3.10.120.10">
    <property type="entry name" value="Cytochrome b5-like heme/steroid binding domain"/>
    <property type="match status" value="1"/>
</dbReference>
<proteinExistence type="predicted"/>
<sequence length="602" mass="67518">MRSCLRTQIKQQQQRLLKGVQHSTTRRYLNTTTTKSSHSSSSQYSSKFLASSLAIAGLTVAASLTVLNTQGSIKNDSTITITTSDENSAFQKLISPEELSKHNKVEDCWIAIDGKVYDVTSFLETHPGGVARIIKYAGTDATKAFRKQHNLELIMRQLTPNDYIGDIPELKPAVKTRKPKHHHRSRVIVVDEDEDDEEEFSPEELEEFARQERIANKPPLNAIFNISDFETVAKAVLPSSTWGYYSTGSNDEFSLRENHYAFGRIFFRPKILVDTTACTTKAVILGQEVDAPFYITAFAGSSMADPNAELNLLKPAARENIVHLVPTQCSYPVQEFVKHAEPQQTNFYQLHFYKRSEIDNIADVFQKVESEMPTMKGYFINVDLATIGNREKDAKFRSLDPSMLDELSKIVTNSQDYAPVTWEDFKEIRKKTKLPIVLKGVQRKEDVVKAAEIGLNGCLLSNHGGRQLDFSMPPIEVLAQSKKLLKEKNLDKGFELFIDGGVRRGSDIIKAICLGASGVGLGRPFLYAMSGYGEEGVERAIKILKTEMLRDMKLLGVNSISELNEDMVDISSLQFKGLNSDDRLYNVNYSEMPKVPFSTPAK</sequence>
<dbReference type="PRINTS" id="PR00363">
    <property type="entry name" value="CYTOCHROMEB5"/>
</dbReference>
<dbReference type="GO" id="GO:0004460">
    <property type="term" value="F:L-lactate dehydrogenase (cytochrome) activity"/>
    <property type="evidence" value="ECO:0007669"/>
    <property type="project" value="TreeGrafter"/>
</dbReference>
<dbReference type="PROSITE" id="PS00191">
    <property type="entry name" value="CYTOCHROME_B5_1"/>
    <property type="match status" value="1"/>
</dbReference>
<dbReference type="AlphaFoldDB" id="A0A9W6SYX5"/>
<keyword evidence="5" id="KW-0408">Iron</keyword>
<comment type="caution">
    <text evidence="8">The sequence shown here is derived from an EMBL/GenBank/DDBJ whole genome shotgun (WGS) entry which is preliminary data.</text>
</comment>
<dbReference type="SUPFAM" id="SSF51395">
    <property type="entry name" value="FMN-linked oxidoreductases"/>
    <property type="match status" value="1"/>
</dbReference>
<evidence type="ECO:0000256" key="1">
    <source>
        <dbReference type="ARBA" id="ARBA00001917"/>
    </source>
</evidence>
<dbReference type="InterPro" id="IPR000262">
    <property type="entry name" value="FMN-dep_DH"/>
</dbReference>
<feature type="domain" description="Cytochrome b5 heme-binding" evidence="6">
    <location>
        <begin position="91"/>
        <end position="168"/>
    </location>
</feature>
<keyword evidence="4" id="KW-0560">Oxidoreductase</keyword>
<evidence type="ECO:0000256" key="2">
    <source>
        <dbReference type="ARBA" id="ARBA00022617"/>
    </source>
</evidence>
<feature type="domain" description="FMN hydroxy acid dehydrogenase" evidence="7">
    <location>
        <begin position="218"/>
        <end position="573"/>
    </location>
</feature>
<dbReference type="PANTHER" id="PTHR10578">
    <property type="entry name" value="S -2-HYDROXY-ACID OXIDASE-RELATED"/>
    <property type="match status" value="1"/>
</dbReference>
<dbReference type="Pfam" id="PF00173">
    <property type="entry name" value="Cyt-b5"/>
    <property type="match status" value="1"/>
</dbReference>
<dbReference type="GO" id="GO:0020037">
    <property type="term" value="F:heme binding"/>
    <property type="evidence" value="ECO:0007669"/>
    <property type="project" value="InterPro"/>
</dbReference>
<name>A0A9W6SYX5_CANBO</name>
<protein>
    <submittedName>
        <fullName evidence="8">Unnamed protein product</fullName>
    </submittedName>
</protein>
<accession>A0A9W6SYX5</accession>
<evidence type="ECO:0000259" key="7">
    <source>
        <dbReference type="PROSITE" id="PS51349"/>
    </source>
</evidence>
<evidence type="ECO:0000256" key="4">
    <source>
        <dbReference type="ARBA" id="ARBA00023002"/>
    </source>
</evidence>
<evidence type="ECO:0000256" key="3">
    <source>
        <dbReference type="ARBA" id="ARBA00022723"/>
    </source>
</evidence>
<keyword evidence="3" id="KW-0479">Metal-binding</keyword>
<gene>
    <name evidence="8" type="ORF">Cboi02_000201800</name>
</gene>
<dbReference type="PROSITE" id="PS51349">
    <property type="entry name" value="FMN_HYDROXY_ACID_DH_2"/>
    <property type="match status" value="1"/>
</dbReference>
<dbReference type="InterPro" id="IPR013785">
    <property type="entry name" value="Aldolase_TIM"/>
</dbReference>
<evidence type="ECO:0000313" key="9">
    <source>
        <dbReference type="Proteomes" id="UP001165120"/>
    </source>
</evidence>
<dbReference type="EMBL" id="BSXN01000552">
    <property type="protein sequence ID" value="GME69013.1"/>
    <property type="molecule type" value="Genomic_DNA"/>
</dbReference>
<dbReference type="InterPro" id="IPR001199">
    <property type="entry name" value="Cyt_B5-like_heme/steroid-bd"/>
</dbReference>
<dbReference type="Proteomes" id="UP001165120">
    <property type="component" value="Unassembled WGS sequence"/>
</dbReference>
<comment type="cofactor">
    <cofactor evidence="1">
        <name>FMN</name>
        <dbReference type="ChEBI" id="CHEBI:58210"/>
    </cofactor>
</comment>
<evidence type="ECO:0000259" key="6">
    <source>
        <dbReference type="PROSITE" id="PS50255"/>
    </source>
</evidence>
<dbReference type="SMART" id="SM01117">
    <property type="entry name" value="Cyt-b5"/>
    <property type="match status" value="1"/>
</dbReference>
<dbReference type="PROSITE" id="PS00557">
    <property type="entry name" value="FMN_HYDROXY_ACID_DH_1"/>
    <property type="match status" value="1"/>
</dbReference>
<dbReference type="InterPro" id="IPR036400">
    <property type="entry name" value="Cyt_B5-like_heme/steroid_sf"/>
</dbReference>
<reference evidence="8" key="1">
    <citation type="submission" date="2023-04" db="EMBL/GenBank/DDBJ databases">
        <title>Candida boidinii NBRC 10035.</title>
        <authorList>
            <person name="Ichikawa N."/>
            <person name="Sato H."/>
            <person name="Tonouchi N."/>
        </authorList>
    </citation>
    <scope>NUCLEOTIDE SEQUENCE</scope>
    <source>
        <strain evidence="8">NBRC 10035</strain>
    </source>
</reference>
<dbReference type="Gene3D" id="3.20.20.70">
    <property type="entry name" value="Aldolase class I"/>
    <property type="match status" value="1"/>
</dbReference>
<dbReference type="Pfam" id="PF01070">
    <property type="entry name" value="FMN_dh"/>
    <property type="match status" value="1"/>
</dbReference>
<evidence type="ECO:0000313" key="8">
    <source>
        <dbReference type="EMBL" id="GME69013.1"/>
    </source>
</evidence>
<dbReference type="GO" id="GO:0006089">
    <property type="term" value="P:lactate metabolic process"/>
    <property type="evidence" value="ECO:0007669"/>
    <property type="project" value="TreeGrafter"/>
</dbReference>
<dbReference type="PROSITE" id="PS50255">
    <property type="entry name" value="CYTOCHROME_B5_2"/>
    <property type="match status" value="1"/>
</dbReference>
<dbReference type="InterPro" id="IPR037396">
    <property type="entry name" value="FMN_HAD"/>
</dbReference>
<dbReference type="SUPFAM" id="SSF55856">
    <property type="entry name" value="Cytochrome b5-like heme/steroid binding domain"/>
    <property type="match status" value="1"/>
</dbReference>
<dbReference type="PANTHER" id="PTHR10578:SF148">
    <property type="entry name" value="L-LACTATE DEHYDROGENASE (CYTOCHROME)"/>
    <property type="match status" value="1"/>
</dbReference>
<organism evidence="8 9">
    <name type="scientific">Candida boidinii</name>
    <name type="common">Yeast</name>
    <dbReference type="NCBI Taxonomy" id="5477"/>
    <lineage>
        <taxon>Eukaryota</taxon>
        <taxon>Fungi</taxon>
        <taxon>Dikarya</taxon>
        <taxon>Ascomycota</taxon>
        <taxon>Saccharomycotina</taxon>
        <taxon>Pichiomycetes</taxon>
        <taxon>Pichiales</taxon>
        <taxon>Pichiaceae</taxon>
        <taxon>Ogataea</taxon>
        <taxon>Ogataea/Candida clade</taxon>
    </lineage>
</organism>
<dbReference type="InterPro" id="IPR008259">
    <property type="entry name" value="FMN_hydac_DH_AS"/>
</dbReference>
<dbReference type="GO" id="GO:0046872">
    <property type="term" value="F:metal ion binding"/>
    <property type="evidence" value="ECO:0007669"/>
    <property type="project" value="UniProtKB-KW"/>
</dbReference>